<accession>A0AAN6NP82</accession>
<reference evidence="4" key="2">
    <citation type="submission" date="2023-06" db="EMBL/GenBank/DDBJ databases">
        <authorList>
            <consortium name="Lawrence Berkeley National Laboratory"/>
            <person name="Mondo S.J."/>
            <person name="Hensen N."/>
            <person name="Bonometti L."/>
            <person name="Westerberg I."/>
            <person name="Brannstrom I.O."/>
            <person name="Guillou S."/>
            <person name="Cros-Aarteil S."/>
            <person name="Calhoun S."/>
            <person name="Haridas S."/>
            <person name="Kuo A."/>
            <person name="Pangilinan J."/>
            <person name="Riley R."/>
            <person name="Labutti K."/>
            <person name="Andreopoulos B."/>
            <person name="Lipzen A."/>
            <person name="Chen C."/>
            <person name="Yanf M."/>
            <person name="Daum C."/>
            <person name="Ng V."/>
            <person name="Clum A."/>
            <person name="Steindorff A."/>
            <person name="Ohm R."/>
            <person name="Martin F."/>
            <person name="Silar P."/>
            <person name="Natvig D."/>
            <person name="Lalanne C."/>
            <person name="Gautier V."/>
            <person name="Ament-Velasquez S.L."/>
            <person name="Kruys A."/>
            <person name="Hutchinson M.I."/>
            <person name="Powell A.J."/>
            <person name="Barry K."/>
            <person name="Miller A.N."/>
            <person name="Grigoriev I.V."/>
            <person name="Debuchy R."/>
            <person name="Gladieux P."/>
            <person name="Thoren M.H."/>
            <person name="Johannesson H."/>
        </authorList>
    </citation>
    <scope>NUCLEOTIDE SEQUENCE</scope>
    <source>
        <strain evidence="4">CBS 626.80</strain>
    </source>
</reference>
<dbReference type="InterPro" id="IPR046529">
    <property type="entry name" value="DUF6594"/>
</dbReference>
<gene>
    <name evidence="4" type="ORF">QBC32DRAFT_224507</name>
</gene>
<evidence type="ECO:0000313" key="5">
    <source>
        <dbReference type="Proteomes" id="UP001303222"/>
    </source>
</evidence>
<dbReference type="Proteomes" id="UP001303222">
    <property type="component" value="Unassembled WGS sequence"/>
</dbReference>
<protein>
    <recommendedName>
        <fullName evidence="3">DUF6594 domain-containing protein</fullName>
    </recommendedName>
</protein>
<evidence type="ECO:0000313" key="4">
    <source>
        <dbReference type="EMBL" id="KAK3947292.1"/>
    </source>
</evidence>
<sequence>MRYLHTKLLNIAAKVQHRSHSPKSRKFLRGMHNLGPVLRQYVHAVQNHEYMTKFALKPNDPFVATSRRYHDRFLFERACLRTGLALEDCLPPQPSEQPSEDDPRRRSTTTIDEELQEGRQRQKQWIDGLIKASIPTGPWETFADGDLDTPASGLINTRTTSAKKAFWERVGAAVIGGAFLTTPMWILALQRQLFLHLGVATGFVTAFGLTVSLYLETVEGVFTATLAYAAVIMVFVGVVLQDPSGQGK</sequence>
<feature type="transmembrane region" description="Helical" evidence="2">
    <location>
        <begin position="221"/>
        <end position="240"/>
    </location>
</feature>
<feature type="transmembrane region" description="Helical" evidence="2">
    <location>
        <begin position="193"/>
        <end position="215"/>
    </location>
</feature>
<keyword evidence="2" id="KW-1133">Transmembrane helix</keyword>
<dbReference type="EMBL" id="MU859376">
    <property type="protein sequence ID" value="KAK3947292.1"/>
    <property type="molecule type" value="Genomic_DNA"/>
</dbReference>
<organism evidence="4 5">
    <name type="scientific">Pseudoneurospora amorphoporcata</name>
    <dbReference type="NCBI Taxonomy" id="241081"/>
    <lineage>
        <taxon>Eukaryota</taxon>
        <taxon>Fungi</taxon>
        <taxon>Dikarya</taxon>
        <taxon>Ascomycota</taxon>
        <taxon>Pezizomycotina</taxon>
        <taxon>Sordariomycetes</taxon>
        <taxon>Sordariomycetidae</taxon>
        <taxon>Sordariales</taxon>
        <taxon>Sordariaceae</taxon>
        <taxon>Pseudoneurospora</taxon>
    </lineage>
</organism>
<name>A0AAN6NP82_9PEZI</name>
<feature type="transmembrane region" description="Helical" evidence="2">
    <location>
        <begin position="166"/>
        <end position="186"/>
    </location>
</feature>
<proteinExistence type="predicted"/>
<feature type="domain" description="DUF6594" evidence="3">
    <location>
        <begin position="24"/>
        <end position="233"/>
    </location>
</feature>
<evidence type="ECO:0000259" key="3">
    <source>
        <dbReference type="Pfam" id="PF20237"/>
    </source>
</evidence>
<evidence type="ECO:0000256" key="1">
    <source>
        <dbReference type="SAM" id="MobiDB-lite"/>
    </source>
</evidence>
<keyword evidence="2" id="KW-0472">Membrane</keyword>
<dbReference type="AlphaFoldDB" id="A0AAN6NP82"/>
<keyword evidence="5" id="KW-1185">Reference proteome</keyword>
<evidence type="ECO:0000256" key="2">
    <source>
        <dbReference type="SAM" id="Phobius"/>
    </source>
</evidence>
<reference evidence="4" key="1">
    <citation type="journal article" date="2023" name="Mol. Phylogenet. Evol.">
        <title>Genome-scale phylogeny and comparative genomics of the fungal order Sordariales.</title>
        <authorList>
            <person name="Hensen N."/>
            <person name="Bonometti L."/>
            <person name="Westerberg I."/>
            <person name="Brannstrom I.O."/>
            <person name="Guillou S."/>
            <person name="Cros-Aarteil S."/>
            <person name="Calhoun S."/>
            <person name="Haridas S."/>
            <person name="Kuo A."/>
            <person name="Mondo S."/>
            <person name="Pangilinan J."/>
            <person name="Riley R."/>
            <person name="LaButti K."/>
            <person name="Andreopoulos B."/>
            <person name="Lipzen A."/>
            <person name="Chen C."/>
            <person name="Yan M."/>
            <person name="Daum C."/>
            <person name="Ng V."/>
            <person name="Clum A."/>
            <person name="Steindorff A."/>
            <person name="Ohm R.A."/>
            <person name="Martin F."/>
            <person name="Silar P."/>
            <person name="Natvig D.O."/>
            <person name="Lalanne C."/>
            <person name="Gautier V."/>
            <person name="Ament-Velasquez S.L."/>
            <person name="Kruys A."/>
            <person name="Hutchinson M.I."/>
            <person name="Powell A.J."/>
            <person name="Barry K."/>
            <person name="Miller A.N."/>
            <person name="Grigoriev I.V."/>
            <person name="Debuchy R."/>
            <person name="Gladieux P."/>
            <person name="Hiltunen Thoren M."/>
            <person name="Johannesson H."/>
        </authorList>
    </citation>
    <scope>NUCLEOTIDE SEQUENCE</scope>
    <source>
        <strain evidence="4">CBS 626.80</strain>
    </source>
</reference>
<comment type="caution">
    <text evidence="4">The sequence shown here is derived from an EMBL/GenBank/DDBJ whole genome shotgun (WGS) entry which is preliminary data.</text>
</comment>
<keyword evidence="2" id="KW-0812">Transmembrane</keyword>
<dbReference type="Pfam" id="PF20237">
    <property type="entry name" value="DUF6594"/>
    <property type="match status" value="1"/>
</dbReference>
<feature type="region of interest" description="Disordered" evidence="1">
    <location>
        <begin position="89"/>
        <end position="108"/>
    </location>
</feature>